<evidence type="ECO:0000259" key="2">
    <source>
        <dbReference type="Pfam" id="PF04183"/>
    </source>
</evidence>
<dbReference type="Pfam" id="PF06276">
    <property type="entry name" value="FhuF"/>
    <property type="match status" value="1"/>
</dbReference>
<protein>
    <submittedName>
        <fullName evidence="4">IucA/IucC family protein</fullName>
    </submittedName>
</protein>
<reference evidence="4 5" key="1">
    <citation type="submission" date="2018-05" db="EMBL/GenBank/DDBJ databases">
        <title>Flavobacterium sp. strain IMCC34759, incomplete genome.</title>
        <authorList>
            <person name="Joung Y."/>
            <person name="Cho J."/>
        </authorList>
    </citation>
    <scope>NUCLEOTIDE SEQUENCE [LARGE SCALE GENOMIC DNA]</scope>
    <source>
        <strain evidence="4 5">IMCC34759</strain>
    </source>
</reference>
<organism evidence="4 5">
    <name type="scientific">Flavobacterium cheongpyeongense</name>
    <dbReference type="NCBI Taxonomy" id="2212651"/>
    <lineage>
        <taxon>Bacteria</taxon>
        <taxon>Pseudomonadati</taxon>
        <taxon>Bacteroidota</taxon>
        <taxon>Flavobacteriia</taxon>
        <taxon>Flavobacteriales</taxon>
        <taxon>Flavobacteriaceae</taxon>
        <taxon>Flavobacterium</taxon>
    </lineage>
</organism>
<dbReference type="Gene3D" id="6.10.250.3370">
    <property type="match status" value="1"/>
</dbReference>
<proteinExistence type="predicted"/>
<dbReference type="GO" id="GO:0016881">
    <property type="term" value="F:acid-amino acid ligase activity"/>
    <property type="evidence" value="ECO:0007669"/>
    <property type="project" value="UniProtKB-ARBA"/>
</dbReference>
<dbReference type="EMBL" id="QJHK01000002">
    <property type="protein sequence ID" value="PXY42418.1"/>
    <property type="molecule type" value="Genomic_DNA"/>
</dbReference>
<sequence length="617" mass="72153">MNIETIPQLEVFTAQVWEKVNLNLLVKSLAELMHEDVAKPTITGSQKEGMTHFKLTTDLQEVYYTFSAYPRLLEYWHIEKESIQRWENNVAAPAKDVLCFFIELQKTFGIDSFTMAKYTEELLNTLYADAHLYTRKKRSVYDLTEADYQTIEHQMEGHPWVIANKGRIGFNNSDYHNYAPEANKNTDLYWLAAHKKRATFNALETIRFNDFYAAELGIEVYKRFQEKLRNMKVTVEDYVFIPVHPWQLNNKILLQFHQDLANHYLVILGKSDDVYSPQQSIRTFFNLSYPSKHYVKTAISILSTGNIRGLSPKQMDIAPGVTKWVKEMLDKDPYFQQKGVVLLGEVATVSYRHPQYNAIPDSPYHYREMLGALWRESAEKYRKPDEKLMTMAALLYVDNDKQPFLQELINASGLSIQSWLEHYLEAYLKPLLHIYYQHSLCVTPHGENIILVMKNGIPQRIIIKDFVDDIVLTEEAKAKLPADLKDGLIQSSNKENTPLFILIGVFDAFFRYLSDILHTYMDYDEHLFWKTVIESIEEYQQDHPHLTDRFEKYNLFEPEFKRFYINSLKLLNNGYAEQTGFAVPKKGSKLPNPLYVIKQYESREFAAISNKTIQHQS</sequence>
<feature type="domain" description="Aerobactin siderophore biosynthesis IucA/IucC-like C-terminal" evidence="3">
    <location>
        <begin position="418"/>
        <end position="576"/>
    </location>
</feature>
<evidence type="ECO:0000256" key="1">
    <source>
        <dbReference type="ARBA" id="ARBA00004924"/>
    </source>
</evidence>
<evidence type="ECO:0000259" key="3">
    <source>
        <dbReference type="Pfam" id="PF06276"/>
    </source>
</evidence>
<comment type="caution">
    <text evidence="4">The sequence shown here is derived from an EMBL/GenBank/DDBJ whole genome shotgun (WGS) entry which is preliminary data.</text>
</comment>
<dbReference type="Gene3D" id="3.30.310.280">
    <property type="match status" value="1"/>
</dbReference>
<dbReference type="PANTHER" id="PTHR34384:SF6">
    <property type="entry name" value="STAPHYLOFERRIN B SYNTHASE"/>
    <property type="match status" value="1"/>
</dbReference>
<evidence type="ECO:0000313" key="4">
    <source>
        <dbReference type="EMBL" id="PXY42418.1"/>
    </source>
</evidence>
<dbReference type="InterPro" id="IPR007310">
    <property type="entry name" value="Aerobactin_biosyn_IucA/IucC_N"/>
</dbReference>
<evidence type="ECO:0000313" key="5">
    <source>
        <dbReference type="Proteomes" id="UP000247903"/>
    </source>
</evidence>
<gene>
    <name evidence="4" type="ORF">DMB65_04095</name>
</gene>
<dbReference type="InterPro" id="IPR022770">
    <property type="entry name" value="IucA/IucC-like_C"/>
</dbReference>
<dbReference type="OrthoDB" id="495728at2"/>
<comment type="pathway">
    <text evidence="1">Siderophore biosynthesis.</text>
</comment>
<dbReference type="AlphaFoldDB" id="A0A2V4BTN1"/>
<dbReference type="GO" id="GO:0019290">
    <property type="term" value="P:siderophore biosynthetic process"/>
    <property type="evidence" value="ECO:0007669"/>
    <property type="project" value="InterPro"/>
</dbReference>
<feature type="domain" description="Aerobactin siderophore biosynthesis IucA/IucC N-terminal" evidence="2">
    <location>
        <begin position="147"/>
        <end position="395"/>
    </location>
</feature>
<dbReference type="Proteomes" id="UP000247903">
    <property type="component" value="Unassembled WGS sequence"/>
</dbReference>
<dbReference type="Pfam" id="PF04183">
    <property type="entry name" value="IucA_IucC"/>
    <property type="match status" value="1"/>
</dbReference>
<accession>A0A2V4BTN1</accession>
<dbReference type="PANTHER" id="PTHR34384">
    <property type="entry name" value="L-2,3-DIAMINOPROPANOATE--CITRATE LIGASE"/>
    <property type="match status" value="1"/>
</dbReference>
<name>A0A2V4BTN1_9FLAO</name>
<keyword evidence="5" id="KW-1185">Reference proteome</keyword>
<dbReference type="RefSeq" id="WP_110305388.1">
    <property type="nucleotide sequence ID" value="NZ_QJHK01000002.1"/>
</dbReference>
<dbReference type="InterPro" id="IPR037455">
    <property type="entry name" value="LucA/IucC-like"/>
</dbReference>
<dbReference type="Gene3D" id="1.10.510.40">
    <property type="match status" value="1"/>
</dbReference>